<keyword evidence="6" id="KW-0472">Membrane</keyword>
<evidence type="ECO:0000256" key="7">
    <source>
        <dbReference type="SAM" id="MobiDB-lite"/>
    </source>
</evidence>
<dbReference type="Proteomes" id="UP000058446">
    <property type="component" value="Chromosome"/>
</dbReference>
<dbReference type="GO" id="GO:0005886">
    <property type="term" value="C:plasma membrane"/>
    <property type="evidence" value="ECO:0007669"/>
    <property type="project" value="UniProtKB-SubCell"/>
</dbReference>
<dbReference type="InterPro" id="IPR002758">
    <property type="entry name" value="Cation_antiport_E"/>
</dbReference>
<evidence type="ECO:0000256" key="5">
    <source>
        <dbReference type="ARBA" id="ARBA00022989"/>
    </source>
</evidence>
<evidence type="ECO:0000256" key="6">
    <source>
        <dbReference type="ARBA" id="ARBA00023136"/>
    </source>
</evidence>
<keyword evidence="3" id="KW-1003">Cell membrane</keyword>
<feature type="compositionally biased region" description="Low complexity" evidence="7">
    <location>
        <begin position="152"/>
        <end position="162"/>
    </location>
</feature>
<dbReference type="PATRIC" id="fig|1408189.4.peg.189"/>
<evidence type="ECO:0000256" key="3">
    <source>
        <dbReference type="ARBA" id="ARBA00022475"/>
    </source>
</evidence>
<evidence type="ECO:0000256" key="1">
    <source>
        <dbReference type="ARBA" id="ARBA00004651"/>
    </source>
</evidence>
<keyword evidence="9" id="KW-1185">Reference proteome</keyword>
<organism evidence="8 9">
    <name type="scientific">Corynebacterium lactis RW2-5</name>
    <dbReference type="NCBI Taxonomy" id="1408189"/>
    <lineage>
        <taxon>Bacteria</taxon>
        <taxon>Bacillati</taxon>
        <taxon>Actinomycetota</taxon>
        <taxon>Actinomycetes</taxon>
        <taxon>Mycobacteriales</taxon>
        <taxon>Corynebacteriaceae</taxon>
        <taxon>Corynebacterium</taxon>
    </lineage>
</organism>
<dbReference type="PANTHER" id="PTHR34584:SF1">
    <property type="entry name" value="NA(+)_H(+) ANTIPORTER SUBUNIT E1"/>
    <property type="match status" value="1"/>
</dbReference>
<evidence type="ECO:0000313" key="8">
    <source>
        <dbReference type="EMBL" id="ALA66532.1"/>
    </source>
</evidence>
<dbReference type="EMBL" id="CP006841">
    <property type="protein sequence ID" value="ALA66532.1"/>
    <property type="molecule type" value="Genomic_DNA"/>
</dbReference>
<gene>
    <name evidence="8" type="ORF">CLAC_00950</name>
</gene>
<dbReference type="OrthoDB" id="4410626at2"/>
<comment type="similarity">
    <text evidence="2">Belongs to the CPA3 antiporters (TC 2.A.63) subunit E family.</text>
</comment>
<evidence type="ECO:0000256" key="2">
    <source>
        <dbReference type="ARBA" id="ARBA00006228"/>
    </source>
</evidence>
<dbReference type="RefSeq" id="WP_082312949.1">
    <property type="nucleotide sequence ID" value="NZ_CP006841.1"/>
</dbReference>
<protein>
    <submittedName>
        <fullName evidence="8">Cation:proton antiporter</fullName>
    </submittedName>
</protein>
<dbReference type="AlphaFoldDB" id="A0A0K2GXL1"/>
<proteinExistence type="inferred from homology"/>
<dbReference type="Pfam" id="PF01899">
    <property type="entry name" value="MNHE"/>
    <property type="match status" value="1"/>
</dbReference>
<evidence type="ECO:0000313" key="9">
    <source>
        <dbReference type="Proteomes" id="UP000058446"/>
    </source>
</evidence>
<name>A0A0K2GXL1_9CORY</name>
<accession>A0A0K2GXL1</accession>
<evidence type="ECO:0000256" key="4">
    <source>
        <dbReference type="ARBA" id="ARBA00022692"/>
    </source>
</evidence>
<dbReference type="STRING" id="1408189.CLAC_00950"/>
<sequence>MKALHVIRYTAWLVWQVLVASTEVVVDTLRPRQKQKPVLIGLPLRVSNDFEVTMFAESITMTPGTLVCGIRETAQGRLFIVHAIFGADLASLYDSLYDMEEHMAPRLRGTARPAAFVFDEYDPAQFVDENAVVGVAAENADGLPLPEALRPSNAARVSNASRAGKETSND</sequence>
<comment type="subcellular location">
    <subcellularLocation>
        <location evidence="1">Cell membrane</location>
        <topology evidence="1">Multi-pass membrane protein</topology>
    </subcellularLocation>
</comment>
<reference evidence="8 9" key="1">
    <citation type="submission" date="2013-10" db="EMBL/GenBank/DDBJ databases">
        <title>Complete genome sequence of Corynebacterium lactis DSM 45799(T), isolated from raw cow milk.</title>
        <authorList>
            <person name="Ruckert C."/>
            <person name="Albersmeier A."/>
            <person name="Lipski A."/>
            <person name="Kalinowski J."/>
        </authorList>
    </citation>
    <scope>NUCLEOTIDE SEQUENCE [LARGE SCALE GENOMIC DNA]</scope>
    <source>
        <strain evidence="8 9">RW2-5</strain>
    </source>
</reference>
<dbReference type="KEGG" id="clw:CLAC_00950"/>
<keyword evidence="4" id="KW-0812">Transmembrane</keyword>
<feature type="region of interest" description="Disordered" evidence="7">
    <location>
        <begin position="147"/>
        <end position="170"/>
    </location>
</feature>
<dbReference type="PANTHER" id="PTHR34584">
    <property type="entry name" value="NA(+)/H(+) ANTIPORTER SUBUNIT E1"/>
    <property type="match status" value="1"/>
</dbReference>
<keyword evidence="5" id="KW-1133">Transmembrane helix</keyword>
<dbReference type="GO" id="GO:0008324">
    <property type="term" value="F:monoatomic cation transmembrane transporter activity"/>
    <property type="evidence" value="ECO:0007669"/>
    <property type="project" value="InterPro"/>
</dbReference>